<dbReference type="EMBL" id="UYWY01021076">
    <property type="protein sequence ID" value="VDM43325.1"/>
    <property type="molecule type" value="Genomic_DNA"/>
</dbReference>
<dbReference type="GO" id="GO:0005814">
    <property type="term" value="C:centriole"/>
    <property type="evidence" value="ECO:0007669"/>
    <property type="project" value="TreeGrafter"/>
</dbReference>
<evidence type="ECO:0000313" key="5">
    <source>
        <dbReference type="WBParaSite" id="TCNE_0001200401-mRNA-1"/>
    </source>
</evidence>
<feature type="coiled-coil region" evidence="1">
    <location>
        <begin position="288"/>
        <end position="346"/>
    </location>
</feature>
<dbReference type="AlphaFoldDB" id="A0A183UU34"/>
<dbReference type="GO" id="GO:0036064">
    <property type="term" value="C:ciliary basal body"/>
    <property type="evidence" value="ECO:0007669"/>
    <property type="project" value="TreeGrafter"/>
</dbReference>
<name>A0A183UU34_TOXCA</name>
<evidence type="ECO:0000313" key="3">
    <source>
        <dbReference type="EMBL" id="VDM43325.1"/>
    </source>
</evidence>
<organism evidence="4 5">
    <name type="scientific">Toxocara canis</name>
    <name type="common">Canine roundworm</name>
    <dbReference type="NCBI Taxonomy" id="6265"/>
    <lineage>
        <taxon>Eukaryota</taxon>
        <taxon>Metazoa</taxon>
        <taxon>Ecdysozoa</taxon>
        <taxon>Nematoda</taxon>
        <taxon>Chromadorea</taxon>
        <taxon>Rhabditida</taxon>
        <taxon>Spirurina</taxon>
        <taxon>Ascaridomorpha</taxon>
        <taxon>Ascaridoidea</taxon>
        <taxon>Toxocaridae</taxon>
        <taxon>Toxocara</taxon>
    </lineage>
</organism>
<evidence type="ECO:0000256" key="2">
    <source>
        <dbReference type="SAM" id="MobiDB-lite"/>
    </source>
</evidence>
<reference evidence="5" key="1">
    <citation type="submission" date="2016-06" db="UniProtKB">
        <authorList>
            <consortium name="WormBaseParasite"/>
        </authorList>
    </citation>
    <scope>IDENTIFICATION</scope>
</reference>
<dbReference type="GO" id="GO:0060271">
    <property type="term" value="P:cilium assembly"/>
    <property type="evidence" value="ECO:0007669"/>
    <property type="project" value="InterPro"/>
</dbReference>
<evidence type="ECO:0000313" key="4">
    <source>
        <dbReference type="Proteomes" id="UP000050794"/>
    </source>
</evidence>
<feature type="region of interest" description="Disordered" evidence="2">
    <location>
        <begin position="204"/>
        <end position="230"/>
    </location>
</feature>
<proteinExistence type="predicted"/>
<dbReference type="WBParaSite" id="TCNE_0001200401-mRNA-1">
    <property type="protein sequence ID" value="TCNE_0001200401-mRNA-1"/>
    <property type="gene ID" value="TCNE_0001200401"/>
</dbReference>
<dbReference type="PANTHER" id="PTHR33689:SF1">
    <property type="entry name" value="FAS-BINDING FACTOR 1"/>
    <property type="match status" value="1"/>
</dbReference>
<keyword evidence="4" id="KW-1185">Reference proteome</keyword>
<reference evidence="3 4" key="2">
    <citation type="submission" date="2018-11" db="EMBL/GenBank/DDBJ databases">
        <authorList>
            <consortium name="Pathogen Informatics"/>
        </authorList>
    </citation>
    <scope>NUCLEOTIDE SEQUENCE [LARGE SCALE GENOMIC DNA]</scope>
</reference>
<sequence>MTLKTPQPTKKKPHTHSIDNFVVGIRKSAKIHAFLRRIFALSDCSKVVDRLNEEFANASERLTQNLQRQIEAIGVVQNESRKQELLLSEVQSLTEQIKQIASHVKALNEATVADRQAALSIKEEHLTSREQRLEKEEERLREERKVVDALNIKLESLYERNEEDILKEKWHIRDERNRLNAEKSAFKEHQKYILDTIEKHKAETEAARLRPEPEPEPRSDPDYNKRRSQSIFLPHADVRDEARTKFFNPKAATAFLSEQHDLLVRMFAEKTAFDEERNAFIIQRDSDIARLKAEAQHLDEKMKQVQDAERLMNVSRQTYQSKYRELAELEQTLLDECVELQQCRAEIEASLAGRVTVTDNEARSPTALLSLLNALSKTTLINLCTTIYAY</sequence>
<accession>A0A183UU34</accession>
<evidence type="ECO:0000256" key="1">
    <source>
        <dbReference type="SAM" id="Coils"/>
    </source>
</evidence>
<feature type="coiled-coil region" evidence="1">
    <location>
        <begin position="41"/>
        <end position="160"/>
    </location>
</feature>
<dbReference type="GO" id="GO:0097539">
    <property type="term" value="C:ciliary transition fiber"/>
    <property type="evidence" value="ECO:0007669"/>
    <property type="project" value="InterPro"/>
</dbReference>
<keyword evidence="1" id="KW-0175">Coiled coil</keyword>
<dbReference type="GO" id="GO:0090162">
    <property type="term" value="P:establishment of epithelial cell polarity"/>
    <property type="evidence" value="ECO:0007669"/>
    <property type="project" value="InterPro"/>
</dbReference>
<protein>
    <submittedName>
        <fullName evidence="5">Coiled-coil domain-containing protein 176</fullName>
    </submittedName>
</protein>
<gene>
    <name evidence="3" type="ORF">TCNE_LOCUS12004</name>
</gene>
<dbReference type="InterPro" id="IPR033561">
    <property type="entry name" value="FBF1"/>
</dbReference>
<feature type="compositionally biased region" description="Basic and acidic residues" evidence="2">
    <location>
        <begin position="204"/>
        <end position="225"/>
    </location>
</feature>
<dbReference type="Proteomes" id="UP000050794">
    <property type="component" value="Unassembled WGS sequence"/>
</dbReference>
<dbReference type="PANTHER" id="PTHR33689">
    <property type="entry name" value="FAS-BINDING FACTOR 1"/>
    <property type="match status" value="1"/>
</dbReference>